<dbReference type="EMBL" id="CAMPGE010005478">
    <property type="protein sequence ID" value="CAI2364331.1"/>
    <property type="molecule type" value="Genomic_DNA"/>
</dbReference>
<organism evidence="1 2">
    <name type="scientific">Euplotes crassus</name>
    <dbReference type="NCBI Taxonomy" id="5936"/>
    <lineage>
        <taxon>Eukaryota</taxon>
        <taxon>Sar</taxon>
        <taxon>Alveolata</taxon>
        <taxon>Ciliophora</taxon>
        <taxon>Intramacronucleata</taxon>
        <taxon>Spirotrichea</taxon>
        <taxon>Hypotrichia</taxon>
        <taxon>Euplotida</taxon>
        <taxon>Euplotidae</taxon>
        <taxon>Moneuplotes</taxon>
    </lineage>
</organism>
<protein>
    <submittedName>
        <fullName evidence="1">Uncharacterized protein</fullName>
    </submittedName>
</protein>
<comment type="caution">
    <text evidence="1">The sequence shown here is derived from an EMBL/GenBank/DDBJ whole genome shotgun (WGS) entry which is preliminary data.</text>
</comment>
<gene>
    <name evidence="1" type="ORF">ECRASSUSDP1_LOCUS5674</name>
</gene>
<accession>A0AAD1UCY4</accession>
<dbReference type="AlphaFoldDB" id="A0AAD1UCY4"/>
<proteinExistence type="predicted"/>
<reference evidence="1" key="1">
    <citation type="submission" date="2023-07" db="EMBL/GenBank/DDBJ databases">
        <authorList>
            <consortium name="AG Swart"/>
            <person name="Singh M."/>
            <person name="Singh A."/>
            <person name="Seah K."/>
            <person name="Emmerich C."/>
        </authorList>
    </citation>
    <scope>NUCLEOTIDE SEQUENCE</scope>
    <source>
        <strain evidence="1">DP1</strain>
    </source>
</reference>
<evidence type="ECO:0000313" key="2">
    <source>
        <dbReference type="Proteomes" id="UP001295684"/>
    </source>
</evidence>
<sequence length="104" mass="12348">MLALNSRKKNIRKNYALSKRNELNFNSCDDKPSDQMQKRKEKLCLTKLKITKNFKSEQLPQSNEYYLVTPLKSFNKKESKINNFLNSMKIRQIHLDQVLRAIKS</sequence>
<name>A0AAD1UCY4_EUPCR</name>
<keyword evidence="2" id="KW-1185">Reference proteome</keyword>
<evidence type="ECO:0000313" key="1">
    <source>
        <dbReference type="EMBL" id="CAI2364331.1"/>
    </source>
</evidence>
<dbReference type="Proteomes" id="UP001295684">
    <property type="component" value="Unassembled WGS sequence"/>
</dbReference>